<dbReference type="InterPro" id="IPR055214">
    <property type="entry name" value="PTP-NADK"/>
</dbReference>
<dbReference type="AlphaFoldDB" id="A0A512JLX5"/>
<dbReference type="InterPro" id="IPR029021">
    <property type="entry name" value="Prot-tyrosine_phosphatase-like"/>
</dbReference>
<dbReference type="InterPro" id="IPR000387">
    <property type="entry name" value="Tyr_Pase_dom"/>
</dbReference>
<evidence type="ECO:0000313" key="4">
    <source>
        <dbReference type="Proteomes" id="UP000321750"/>
    </source>
</evidence>
<evidence type="ECO:0000256" key="1">
    <source>
        <dbReference type="ARBA" id="ARBA00009580"/>
    </source>
</evidence>
<feature type="domain" description="Tyrosine specific protein phosphatases" evidence="2">
    <location>
        <begin position="140"/>
        <end position="175"/>
    </location>
</feature>
<dbReference type="RefSeq" id="WP_147047271.1">
    <property type="nucleotide sequence ID" value="NZ_BJZV01000014.1"/>
</dbReference>
<dbReference type="SUPFAM" id="SSF52799">
    <property type="entry name" value="(Phosphotyrosine protein) phosphatases II"/>
    <property type="match status" value="1"/>
</dbReference>
<proteinExistence type="inferred from homology"/>
<name>A0A512JLX5_9HYPH</name>
<protein>
    <submittedName>
        <fullName evidence="3">Protein-tyrosine-phosphatase</fullName>
    </submittedName>
</protein>
<dbReference type="Gene3D" id="3.90.190.10">
    <property type="entry name" value="Protein tyrosine phosphatase superfamily"/>
    <property type="match status" value="1"/>
</dbReference>
<organism evidence="3 4">
    <name type="scientific">Methylobacterium gnaphalii</name>
    <dbReference type="NCBI Taxonomy" id="1010610"/>
    <lineage>
        <taxon>Bacteria</taxon>
        <taxon>Pseudomonadati</taxon>
        <taxon>Pseudomonadota</taxon>
        <taxon>Alphaproteobacteria</taxon>
        <taxon>Hyphomicrobiales</taxon>
        <taxon>Methylobacteriaceae</taxon>
        <taxon>Methylobacterium</taxon>
    </lineage>
</organism>
<dbReference type="Pfam" id="PF22741">
    <property type="entry name" value="PTP-NADK"/>
    <property type="match status" value="1"/>
</dbReference>
<dbReference type="PANTHER" id="PTHR31126:SF72">
    <property type="entry name" value="DUAL SPECIFICITY PROTEIN PHOSPHATASE TPBA"/>
    <property type="match status" value="1"/>
</dbReference>
<dbReference type="PANTHER" id="PTHR31126">
    <property type="entry name" value="TYROSINE-PROTEIN PHOSPHATASE"/>
    <property type="match status" value="1"/>
</dbReference>
<sequence>MDESAYQKLLRRNLKRHARIARWDRPLQGHVERAKAWLNMLVADHGLLRLAYLNAHPVGSGRLWRSAQPTPRQLARFHRAGIRSVICLRGQREYGSWPLERDACRDLGIDLHDVTVRSREAPQVETVLELKRLFETIRYPALIHCKSGADRAGLAAALYLIFQEKRAVSEAAEQLSFRYGHMRSAKTGILYRFLCAYADYDAHTPIAFEDWVAEVYDPQALVGTQKPRRLQDFVADHVLRRE</sequence>
<evidence type="ECO:0000313" key="3">
    <source>
        <dbReference type="EMBL" id="GEP10960.1"/>
    </source>
</evidence>
<comment type="caution">
    <text evidence="3">The sequence shown here is derived from an EMBL/GenBank/DDBJ whole genome shotgun (WGS) entry which is preliminary data.</text>
</comment>
<keyword evidence="4" id="KW-1185">Reference proteome</keyword>
<dbReference type="Proteomes" id="UP000321750">
    <property type="component" value="Unassembled WGS sequence"/>
</dbReference>
<comment type="similarity">
    <text evidence="1">Belongs to the protein-tyrosine phosphatase family.</text>
</comment>
<dbReference type="PROSITE" id="PS50056">
    <property type="entry name" value="TYR_PHOSPHATASE_2"/>
    <property type="match status" value="1"/>
</dbReference>
<dbReference type="OrthoDB" id="9814896at2"/>
<reference evidence="3 4" key="1">
    <citation type="submission" date="2019-07" db="EMBL/GenBank/DDBJ databases">
        <title>Whole genome shotgun sequence of Methylobacterium gnaphalii NBRC 107716.</title>
        <authorList>
            <person name="Hosoyama A."/>
            <person name="Uohara A."/>
            <person name="Ohji S."/>
            <person name="Ichikawa N."/>
        </authorList>
    </citation>
    <scope>NUCLEOTIDE SEQUENCE [LARGE SCALE GENOMIC DNA]</scope>
    <source>
        <strain evidence="3 4">NBRC 107716</strain>
    </source>
</reference>
<dbReference type="GO" id="GO:0016791">
    <property type="term" value="F:phosphatase activity"/>
    <property type="evidence" value="ECO:0007669"/>
    <property type="project" value="TreeGrafter"/>
</dbReference>
<dbReference type="EMBL" id="BJZV01000014">
    <property type="protein sequence ID" value="GEP10960.1"/>
    <property type="molecule type" value="Genomic_DNA"/>
</dbReference>
<accession>A0A512JLX5</accession>
<gene>
    <name evidence="3" type="primary">ctpA_1</name>
    <name evidence="3" type="ORF">MGN01_28050</name>
</gene>
<evidence type="ECO:0000259" key="2">
    <source>
        <dbReference type="PROSITE" id="PS50056"/>
    </source>
</evidence>